<name>F6VB20_XENTR</name>
<feature type="transmembrane region" description="Helical" evidence="8">
    <location>
        <begin position="367"/>
        <end position="392"/>
    </location>
</feature>
<organism evidence="11">
    <name type="scientific">Xenopus tropicalis</name>
    <name type="common">Western clawed frog</name>
    <name type="synonym">Silurana tropicalis</name>
    <dbReference type="NCBI Taxonomy" id="8364"/>
    <lineage>
        <taxon>Eukaryota</taxon>
        <taxon>Metazoa</taxon>
        <taxon>Chordata</taxon>
        <taxon>Craniata</taxon>
        <taxon>Vertebrata</taxon>
        <taxon>Euteleostomi</taxon>
        <taxon>Amphibia</taxon>
        <taxon>Batrachia</taxon>
        <taxon>Anura</taxon>
        <taxon>Pipoidea</taxon>
        <taxon>Pipidae</taxon>
        <taxon>Xenopodinae</taxon>
        <taxon>Xenopus</taxon>
        <taxon>Silurana</taxon>
    </lineage>
</organism>
<dbReference type="SUPFAM" id="SSF50494">
    <property type="entry name" value="Trypsin-like serine proteases"/>
    <property type="match status" value="1"/>
</dbReference>
<keyword evidence="1" id="KW-0645">Protease</keyword>
<keyword evidence="4" id="KW-1015">Disulfide bond</keyword>
<dbReference type="InterPro" id="IPR001254">
    <property type="entry name" value="Trypsin_dom"/>
</dbReference>
<evidence type="ECO:0000256" key="1">
    <source>
        <dbReference type="ARBA" id="ARBA00022670"/>
    </source>
</evidence>
<reference evidence="11" key="1">
    <citation type="journal article" date="2010" name="Science">
        <title>The genome of the Western clawed frog Xenopus tropicalis.</title>
        <authorList>
            <person name="Hellsten U."/>
            <person name="Harland R.M."/>
            <person name="Gilchrist M.J."/>
            <person name="Hendrix D."/>
            <person name="Jurka J."/>
            <person name="Kapitonov V."/>
            <person name="Ovcharenko I."/>
            <person name="Putnam N.H."/>
            <person name="Shu S."/>
            <person name="Taher L."/>
            <person name="Blitz I.L."/>
            <person name="Blumberg B."/>
            <person name="Dichmann D.S."/>
            <person name="Dubchak I."/>
            <person name="Amaya E."/>
            <person name="Detter J.C."/>
            <person name="Fletcher R."/>
            <person name="Gerhard D.S."/>
            <person name="Goodstein D."/>
            <person name="Graves T."/>
            <person name="Grigoriev I.V."/>
            <person name="Grimwood J."/>
            <person name="Kawashima T."/>
            <person name="Lindquist E."/>
            <person name="Lucas S.M."/>
            <person name="Mead P.E."/>
            <person name="Mitros T."/>
            <person name="Ogino H."/>
            <person name="Ohta Y."/>
            <person name="Poliakov A.V."/>
            <person name="Pollet N."/>
            <person name="Robert J."/>
            <person name="Salamov A."/>
            <person name="Sater A.K."/>
            <person name="Schmutz J."/>
            <person name="Terry A."/>
            <person name="Vize P.D."/>
            <person name="Warren W.C."/>
            <person name="Wells D."/>
            <person name="Wills A."/>
            <person name="Wilson R.K."/>
            <person name="Zimmerman L.B."/>
            <person name="Zorn A.M."/>
            <person name="Grainger R."/>
            <person name="Grammer T."/>
            <person name="Khokha M.K."/>
            <person name="Richardson P.M."/>
            <person name="Rokhsar D.S."/>
        </authorList>
    </citation>
    <scope>NUCLEOTIDE SEQUENCE [LARGE SCALE GENOMIC DNA]</scope>
    <source>
        <strain evidence="11">Nigerian</strain>
    </source>
</reference>
<feature type="domain" description="SRCR" evidence="10">
    <location>
        <begin position="431"/>
        <end position="534"/>
    </location>
</feature>
<sequence length="808" mass="84198">MSIGEEDVTIVVSSSTAGGDEGNGRVAQPSGPTRATAAVPTAVSAFTAHTSGPTRTSAPATSTPGPATSRPSGTPAPTTHNSGLISTASHTTGLTGTTSSTVNPTVPTASSSNIPRSMGTTANATNPTVPTASSSNIPRSTGTTANATNPTVPTASSSNIPRSTGTTANATNPTVPTASSSNIPRSTGTTANATNPTVPTTSSTSIPRSTGTTANATNPTVPTASSTNIPRSLGTTANATNPTVPTASSTNIPRSSGTTANSTNPTVPTASSTNIPRSSGTTANATNPTVPTRTPAASTHTPNPTRTPVPTTHTPGPVRTPANAPRVPGPSRTPGPVRGTPRPVPKPPTSGPTVTYKKEKAFPIRKYCVPTVAVLLVLASIAVIAILIKVVLDNYYFFCVKSFKFIPLDQWCDGKSDCTGGEDESRCVQPFDVTTNSNVRFAEAGSVLQLYVQARSSWSFICNDNWDTNKAKAVCAQVGFYSEPVSGTVSISDLSTSSALLYSTVQVLSDKSIQVNPTVWGSCTSGQVVSLRCAACGTGHKQERIIGGSNSDILKYPWQVSLQYMGQHICGGSILNSRWILCAAHCFDRGQRQVDRWRVQYGITTLTYLFGTFVDKIFLNSKYVTDQKPNDIALLQLKSDIVASASVQPVCLPGYDNNLVVGAVLYVTGWGHTVEGGAALASQLQEVAISLISSTTCNQEYGGQILDTMLCAGKIAGGADTCQGDSGGPLVSLGQSSHWEQVGIVSWGDGCGRPNRVGVYTDVQSFLNWIYGVMKNKNKKSNHSTNSSHDNQSQCVIHILNCWTMFKR</sequence>
<dbReference type="Gene3D" id="2.40.10.10">
    <property type="entry name" value="Trypsin-like serine proteases"/>
    <property type="match status" value="2"/>
</dbReference>
<evidence type="ECO:0000256" key="6">
    <source>
        <dbReference type="PROSITE-ProRule" id="PRU00196"/>
    </source>
</evidence>
<dbReference type="SMART" id="SM00202">
    <property type="entry name" value="SR"/>
    <property type="match status" value="1"/>
</dbReference>
<dbReference type="FunCoup" id="F6VB20">
    <property type="interactions" value="261"/>
</dbReference>
<dbReference type="PROSITE" id="PS00135">
    <property type="entry name" value="TRYPSIN_SER"/>
    <property type="match status" value="1"/>
</dbReference>
<feature type="compositionally biased region" description="Low complexity" evidence="7">
    <location>
        <begin position="186"/>
        <end position="224"/>
    </location>
</feature>
<feature type="compositionally biased region" description="Low complexity" evidence="7">
    <location>
        <begin position="86"/>
        <end position="112"/>
    </location>
</feature>
<feature type="compositionally biased region" description="Low complexity" evidence="7">
    <location>
        <begin position="164"/>
        <end position="178"/>
    </location>
</feature>
<dbReference type="CDD" id="cd00190">
    <property type="entry name" value="Tryp_SPc"/>
    <property type="match status" value="1"/>
</dbReference>
<dbReference type="CDD" id="cd00112">
    <property type="entry name" value="LDLa"/>
    <property type="match status" value="1"/>
</dbReference>
<accession>F6VB20</accession>
<comment type="caution">
    <text evidence="6">Lacks conserved residue(s) required for the propagation of feature annotation.</text>
</comment>
<evidence type="ECO:0000256" key="7">
    <source>
        <dbReference type="SAM" id="MobiDB-lite"/>
    </source>
</evidence>
<dbReference type="PANTHER" id="PTHR24252">
    <property type="entry name" value="ACROSIN-RELATED"/>
    <property type="match status" value="1"/>
</dbReference>
<evidence type="ECO:0000256" key="5">
    <source>
        <dbReference type="ARBA" id="ARBA00023180"/>
    </source>
</evidence>
<dbReference type="InterPro" id="IPR009003">
    <property type="entry name" value="Peptidase_S1_PA"/>
</dbReference>
<evidence type="ECO:0000256" key="4">
    <source>
        <dbReference type="ARBA" id="ARBA00023157"/>
    </source>
</evidence>
<evidence type="ECO:0000259" key="10">
    <source>
        <dbReference type="PROSITE" id="PS50287"/>
    </source>
</evidence>
<reference evidence="11" key="2">
    <citation type="submission" date="2011-06" db="UniProtKB">
        <authorList>
            <consortium name="Ensembl"/>
        </authorList>
    </citation>
    <scope>IDENTIFICATION</scope>
</reference>
<feature type="compositionally biased region" description="Low complexity" evidence="7">
    <location>
        <begin position="141"/>
        <end position="155"/>
    </location>
</feature>
<proteinExistence type="predicted"/>
<dbReference type="InterPro" id="IPR043504">
    <property type="entry name" value="Peptidase_S1_PA_chymotrypsin"/>
</dbReference>
<dbReference type="PROSITE" id="PS50287">
    <property type="entry name" value="SRCR_2"/>
    <property type="match status" value="1"/>
</dbReference>
<evidence type="ECO:0000256" key="8">
    <source>
        <dbReference type="SAM" id="Phobius"/>
    </source>
</evidence>
<dbReference type="Ensembl" id="ENSXETT00000022319">
    <property type="protein sequence ID" value="ENSXETP00000022319"/>
    <property type="gene ID" value="ENSXETG00000010124"/>
</dbReference>
<dbReference type="InterPro" id="IPR036055">
    <property type="entry name" value="LDL_receptor-like_sf"/>
</dbReference>
<keyword evidence="3" id="KW-0720">Serine protease</keyword>
<protein>
    <submittedName>
        <fullName evidence="11">Transmembrane serine protease 4</fullName>
    </submittedName>
</protein>
<dbReference type="GeneTree" id="ENSGT00940000155207"/>
<feature type="compositionally biased region" description="Low complexity" evidence="7">
    <location>
        <begin position="235"/>
        <end position="247"/>
    </location>
</feature>
<keyword evidence="5" id="KW-0325">Glycoprotein</keyword>
<dbReference type="Pfam" id="PF00089">
    <property type="entry name" value="Trypsin"/>
    <property type="match status" value="1"/>
</dbReference>
<gene>
    <name evidence="11" type="primary">tmprss4</name>
</gene>
<feature type="domain" description="Peptidase S1" evidence="9">
    <location>
        <begin position="545"/>
        <end position="775"/>
    </location>
</feature>
<dbReference type="GO" id="GO:0004252">
    <property type="term" value="F:serine-type endopeptidase activity"/>
    <property type="evidence" value="ECO:0007669"/>
    <property type="project" value="InterPro"/>
</dbReference>
<feature type="compositionally biased region" description="Polar residues" evidence="7">
    <location>
        <begin position="248"/>
        <end position="280"/>
    </location>
</feature>
<dbReference type="SUPFAM" id="SSF57424">
    <property type="entry name" value="LDL receptor-like module"/>
    <property type="match status" value="1"/>
</dbReference>
<dbReference type="Gene3D" id="3.10.250.10">
    <property type="entry name" value="SRCR-like domain"/>
    <property type="match status" value="1"/>
</dbReference>
<dbReference type="InterPro" id="IPR001314">
    <property type="entry name" value="Peptidase_S1A"/>
</dbReference>
<dbReference type="InterPro" id="IPR033116">
    <property type="entry name" value="TRYPSIN_SER"/>
</dbReference>
<dbReference type="SMART" id="SM00020">
    <property type="entry name" value="Tryp_SPc"/>
    <property type="match status" value="1"/>
</dbReference>
<evidence type="ECO:0000313" key="11">
    <source>
        <dbReference type="Ensembl" id="ENSXETP00000022319"/>
    </source>
</evidence>
<dbReference type="SUPFAM" id="SSF56487">
    <property type="entry name" value="SRCR-like"/>
    <property type="match status" value="1"/>
</dbReference>
<evidence type="ECO:0000256" key="2">
    <source>
        <dbReference type="ARBA" id="ARBA00022801"/>
    </source>
</evidence>
<keyword evidence="8" id="KW-0812">Transmembrane</keyword>
<keyword evidence="8" id="KW-0472">Membrane</keyword>
<dbReference type="PRINTS" id="PR00722">
    <property type="entry name" value="CHYMOTRYPSIN"/>
</dbReference>
<dbReference type="Gene3D" id="4.10.400.10">
    <property type="entry name" value="Low-density Lipoprotein Receptor"/>
    <property type="match status" value="1"/>
</dbReference>
<keyword evidence="2" id="KW-0378">Hydrolase</keyword>
<dbReference type="InterPro" id="IPR001190">
    <property type="entry name" value="SRCR"/>
</dbReference>
<feature type="compositionally biased region" description="Low complexity" evidence="7">
    <location>
        <begin position="120"/>
        <end position="132"/>
    </location>
</feature>
<dbReference type="PANTHER" id="PTHR24252:SF24">
    <property type="entry name" value="TRANSMEMBRANE PROTEASE SERINE 2-LIKE ISOFORM X1"/>
    <property type="match status" value="1"/>
</dbReference>
<evidence type="ECO:0000256" key="3">
    <source>
        <dbReference type="ARBA" id="ARBA00022825"/>
    </source>
</evidence>
<dbReference type="Bgee" id="ENSXETG00000010124">
    <property type="expression patterns" value="Expressed in egg cell and 9 other cell types or tissues"/>
</dbReference>
<dbReference type="Pfam" id="PF15494">
    <property type="entry name" value="SRCR_2"/>
    <property type="match status" value="1"/>
</dbReference>
<feature type="compositionally biased region" description="Polar residues" evidence="7">
    <location>
        <begin position="225"/>
        <end position="234"/>
    </location>
</feature>
<dbReference type="Xenbase" id="XB-GENE-940762">
    <property type="gene designation" value="tmprss4"/>
</dbReference>
<dbReference type="InterPro" id="IPR002172">
    <property type="entry name" value="LDrepeatLR_classA_rpt"/>
</dbReference>
<feature type="region of interest" description="Disordered" evidence="7">
    <location>
        <begin position="1"/>
        <end position="354"/>
    </location>
</feature>
<feature type="compositionally biased region" description="Polar residues" evidence="7">
    <location>
        <begin position="76"/>
        <end position="85"/>
    </location>
</feature>
<keyword evidence="8" id="KW-1133">Transmembrane helix</keyword>
<dbReference type="ExpressionAtlas" id="F6VB20">
    <property type="expression patterns" value="baseline"/>
</dbReference>
<dbReference type="InterPro" id="IPR036772">
    <property type="entry name" value="SRCR-like_dom_sf"/>
</dbReference>
<dbReference type="PROSITE" id="PS50240">
    <property type="entry name" value="TRYPSIN_DOM"/>
    <property type="match status" value="1"/>
</dbReference>
<evidence type="ECO:0000259" key="9">
    <source>
        <dbReference type="PROSITE" id="PS50240"/>
    </source>
</evidence>
<dbReference type="AlphaFoldDB" id="F6VB20"/>
<dbReference type="GO" id="GO:0006508">
    <property type="term" value="P:proteolysis"/>
    <property type="evidence" value="ECO:0007669"/>
    <property type="project" value="UniProtKB-KW"/>
</dbReference>
<dbReference type="FunFam" id="2.40.10.10:FF:000003">
    <property type="entry name" value="Transmembrane serine protease 3"/>
    <property type="match status" value="1"/>
</dbReference>
<feature type="compositionally biased region" description="Low complexity" evidence="7">
    <location>
        <begin position="281"/>
        <end position="326"/>
    </location>
</feature>
<dbReference type="SMART" id="SM00192">
    <property type="entry name" value="LDLa"/>
    <property type="match status" value="1"/>
</dbReference>
<feature type="compositionally biased region" description="Low complexity" evidence="7">
    <location>
        <begin position="32"/>
        <end position="75"/>
    </location>
</feature>
<dbReference type="GO" id="GO:0016020">
    <property type="term" value="C:membrane"/>
    <property type="evidence" value="ECO:0007669"/>
    <property type="project" value="InterPro"/>
</dbReference>
<dbReference type="InParanoid" id="F6VB20"/>